<dbReference type="PANTHER" id="PTHR33164">
    <property type="entry name" value="TRANSCRIPTIONAL REGULATOR, MARR FAMILY"/>
    <property type="match status" value="1"/>
</dbReference>
<dbReference type="SMART" id="SM00347">
    <property type="entry name" value="HTH_MARR"/>
    <property type="match status" value="1"/>
</dbReference>
<proteinExistence type="predicted"/>
<gene>
    <name evidence="3" type="ORF">AEA09_06005</name>
</gene>
<dbReference type="PANTHER" id="PTHR33164:SF43">
    <property type="entry name" value="HTH-TYPE TRANSCRIPTIONAL REPRESSOR YETL"/>
    <property type="match status" value="1"/>
</dbReference>
<evidence type="ECO:0000313" key="4">
    <source>
        <dbReference type="Proteomes" id="UP000050668"/>
    </source>
</evidence>
<dbReference type="PROSITE" id="PS50995">
    <property type="entry name" value="HTH_MARR_2"/>
    <property type="match status" value="1"/>
</dbReference>
<dbReference type="Proteomes" id="UP000050668">
    <property type="component" value="Unassembled WGS sequence"/>
</dbReference>
<reference evidence="4" key="1">
    <citation type="submission" date="2015-07" db="EMBL/GenBank/DDBJ databases">
        <title>Fjat-14205 dsm 2895.</title>
        <authorList>
            <person name="Liu B."/>
            <person name="Wang J."/>
            <person name="Zhu Y."/>
            <person name="Liu G."/>
            <person name="Chen Q."/>
            <person name="Chen Z."/>
            <person name="Lan J."/>
            <person name="Che J."/>
            <person name="Ge C."/>
            <person name="Shi H."/>
            <person name="Pan Z."/>
            <person name="Liu X."/>
        </authorList>
    </citation>
    <scope>NUCLEOTIDE SEQUENCE [LARGE SCALE GENOMIC DNA]</scope>
    <source>
        <strain evidence="4">DSM 25560</strain>
    </source>
</reference>
<sequence length="154" mass="18067">MTQQQEKTYQLVQDINDAIYSMDSHFIKVHQHLVTDDLSAKQMILIDFIKKNSNVTIGQIAQFLNITSSAVGQLVSKLEEQNYLSRQINSENRREIFVQLDVAGVKYFEKEEEIKRYIVSKYYSKLEMSELEQLKYIIEKLNGIVLKERAINEE</sequence>
<keyword evidence="4" id="KW-1185">Reference proteome</keyword>
<accession>A0ABR5JZT9</accession>
<dbReference type="Pfam" id="PF12802">
    <property type="entry name" value="MarR_2"/>
    <property type="match status" value="1"/>
</dbReference>
<dbReference type="InterPro" id="IPR000835">
    <property type="entry name" value="HTH_MarR-typ"/>
</dbReference>
<dbReference type="SUPFAM" id="SSF46785">
    <property type="entry name" value="Winged helix' DNA-binding domain"/>
    <property type="match status" value="1"/>
</dbReference>
<dbReference type="EMBL" id="LGRV01000003">
    <property type="protein sequence ID" value="KOS68151.1"/>
    <property type="molecule type" value="Genomic_DNA"/>
</dbReference>
<name>A0ABR5JZT9_9BACI</name>
<organism evidence="3 4">
    <name type="scientific">Lysinibacillus contaminans</name>
    <dbReference type="NCBI Taxonomy" id="1293441"/>
    <lineage>
        <taxon>Bacteria</taxon>
        <taxon>Bacillati</taxon>
        <taxon>Bacillota</taxon>
        <taxon>Bacilli</taxon>
        <taxon>Bacillales</taxon>
        <taxon>Bacillaceae</taxon>
        <taxon>Lysinibacillus</taxon>
    </lineage>
</organism>
<dbReference type="InterPro" id="IPR036390">
    <property type="entry name" value="WH_DNA-bd_sf"/>
</dbReference>
<dbReference type="PRINTS" id="PR00598">
    <property type="entry name" value="HTHMARR"/>
</dbReference>
<evidence type="ECO:0000313" key="3">
    <source>
        <dbReference type="EMBL" id="KOS68151.1"/>
    </source>
</evidence>
<keyword evidence="1" id="KW-0238">DNA-binding</keyword>
<dbReference type="InterPro" id="IPR039422">
    <property type="entry name" value="MarR/SlyA-like"/>
</dbReference>
<dbReference type="RefSeq" id="WP_053582968.1">
    <property type="nucleotide sequence ID" value="NZ_LGRV01000003.1"/>
</dbReference>
<evidence type="ECO:0000256" key="1">
    <source>
        <dbReference type="ARBA" id="ARBA00023125"/>
    </source>
</evidence>
<dbReference type="Gene3D" id="1.10.10.10">
    <property type="entry name" value="Winged helix-like DNA-binding domain superfamily/Winged helix DNA-binding domain"/>
    <property type="match status" value="1"/>
</dbReference>
<evidence type="ECO:0000259" key="2">
    <source>
        <dbReference type="PROSITE" id="PS50995"/>
    </source>
</evidence>
<dbReference type="InterPro" id="IPR036388">
    <property type="entry name" value="WH-like_DNA-bd_sf"/>
</dbReference>
<comment type="caution">
    <text evidence="3">The sequence shown here is derived from an EMBL/GenBank/DDBJ whole genome shotgun (WGS) entry which is preliminary data.</text>
</comment>
<protein>
    <recommendedName>
        <fullName evidence="2">HTH marR-type domain-containing protein</fullName>
    </recommendedName>
</protein>
<feature type="domain" description="HTH marR-type" evidence="2">
    <location>
        <begin position="8"/>
        <end position="143"/>
    </location>
</feature>